<feature type="domain" description="Topo IA-type catalytic" evidence="12">
    <location>
        <begin position="136"/>
        <end position="567"/>
    </location>
</feature>
<comment type="function">
    <text evidence="10">Releases the supercoiling and torsional tension of DNA, which is introduced during the DNA replication and transcription, by transiently cleaving and rejoining one strand of the DNA duplex. Introduces a single-strand break via transesterification at a target site in duplex DNA. The scissile phosphodiester is attacked by the catalytic tyrosine of the enzyme, resulting in the formation of a DNA-(5'-phosphotyrosyl)-enzyme intermediate and the expulsion of a 3'-OH DNA strand. The free DNA strand then undergoes passage around the unbroken strand, thus removing DNA supercoils. Finally, in the religation step, the DNA 3'-OH attacks the covalent intermediate to expel the active-site tyrosine and restore the DNA phosphodiester backbone.</text>
</comment>
<evidence type="ECO:0000256" key="6">
    <source>
        <dbReference type="ARBA" id="ARBA00022842"/>
    </source>
</evidence>
<dbReference type="GO" id="GO:0005694">
    <property type="term" value="C:chromosome"/>
    <property type="evidence" value="ECO:0007669"/>
    <property type="project" value="InterPro"/>
</dbReference>
<keyword evidence="8 10" id="KW-0238">DNA-binding</keyword>
<dbReference type="HAMAP" id="MF_00952">
    <property type="entry name" value="Topoisom_1_prok"/>
    <property type="match status" value="1"/>
</dbReference>
<feature type="site" description="Interaction with DNA" evidence="10">
    <location>
        <position position="150"/>
    </location>
</feature>
<feature type="site" description="Interaction with DNA" evidence="10">
    <location>
        <position position="147"/>
    </location>
</feature>
<dbReference type="InterPro" id="IPR013498">
    <property type="entry name" value="Topo_IA_Znf"/>
</dbReference>
<evidence type="ECO:0000313" key="14">
    <source>
        <dbReference type="Proteomes" id="UP000179251"/>
    </source>
</evidence>
<dbReference type="Gene3D" id="1.10.460.10">
    <property type="entry name" value="Topoisomerase I, domain 2"/>
    <property type="match status" value="1"/>
</dbReference>
<feature type="site" description="Interaction with DNA" evidence="10">
    <location>
        <position position="303"/>
    </location>
</feature>
<feature type="site" description="Interaction with DNA" evidence="10">
    <location>
        <position position="155"/>
    </location>
</feature>
<dbReference type="STRING" id="1798325.A2834_02410"/>
<dbReference type="Gene3D" id="3.40.50.140">
    <property type="match status" value="1"/>
</dbReference>
<evidence type="ECO:0000256" key="7">
    <source>
        <dbReference type="ARBA" id="ARBA00023029"/>
    </source>
</evidence>
<dbReference type="PROSITE" id="PS00396">
    <property type="entry name" value="TOPO_IA_1"/>
    <property type="match status" value="1"/>
</dbReference>
<dbReference type="AlphaFoldDB" id="A0A1F5VIZ4"/>
<dbReference type="InterPro" id="IPR013825">
    <property type="entry name" value="Topo_IA_cen_sub2"/>
</dbReference>
<dbReference type="GO" id="GO:0003677">
    <property type="term" value="F:DNA binding"/>
    <property type="evidence" value="ECO:0007669"/>
    <property type="project" value="UniProtKB-KW"/>
</dbReference>
<accession>A0A1F5VIZ4</accession>
<feature type="site" description="Interaction with DNA" evidence="10">
    <location>
        <position position="499"/>
    </location>
</feature>
<keyword evidence="9 10" id="KW-0413">Isomerase</keyword>
<dbReference type="PROSITE" id="PS50880">
    <property type="entry name" value="TOPRIM"/>
    <property type="match status" value="1"/>
</dbReference>
<feature type="site" description="Interaction with DNA" evidence="10">
    <location>
        <position position="146"/>
    </location>
</feature>
<dbReference type="SUPFAM" id="SSF57783">
    <property type="entry name" value="Zinc beta-ribbon"/>
    <property type="match status" value="1"/>
</dbReference>
<dbReference type="SUPFAM" id="SSF56712">
    <property type="entry name" value="Prokaryotic type I DNA topoisomerase"/>
    <property type="match status" value="1"/>
</dbReference>
<comment type="caution">
    <text evidence="13">The sequence shown here is derived from an EMBL/GenBank/DDBJ whole genome shotgun (WGS) entry which is preliminary data.</text>
</comment>
<comment type="catalytic activity">
    <reaction evidence="1 10">
        <text>ATP-independent breakage of single-stranded DNA, followed by passage and rejoining.</text>
        <dbReference type="EC" id="5.6.2.1"/>
    </reaction>
</comment>
<evidence type="ECO:0000256" key="2">
    <source>
        <dbReference type="ARBA" id="ARBA00009446"/>
    </source>
</evidence>
<dbReference type="Pfam" id="PF01396">
    <property type="entry name" value="Zn_ribbon_Top1"/>
    <property type="match status" value="3"/>
</dbReference>
<dbReference type="InterPro" id="IPR023405">
    <property type="entry name" value="Topo_IA_core_domain"/>
</dbReference>
<dbReference type="InterPro" id="IPR013826">
    <property type="entry name" value="Topo_IA_cen_sub3"/>
</dbReference>
<evidence type="ECO:0000256" key="3">
    <source>
        <dbReference type="ARBA" id="ARBA00022723"/>
    </source>
</evidence>
<evidence type="ECO:0000256" key="10">
    <source>
        <dbReference type="HAMAP-Rule" id="MF_00952"/>
    </source>
</evidence>
<dbReference type="GO" id="GO:0008270">
    <property type="term" value="F:zinc ion binding"/>
    <property type="evidence" value="ECO:0007669"/>
    <property type="project" value="UniProtKB-KW"/>
</dbReference>
<comment type="subunit">
    <text evidence="10">Monomer.</text>
</comment>
<dbReference type="InterPro" id="IPR003602">
    <property type="entry name" value="Topo_IA_DNA-bd_dom"/>
</dbReference>
<dbReference type="PRINTS" id="PR00417">
    <property type="entry name" value="PRTPISMRASEI"/>
</dbReference>
<feature type="active site" description="O-(5'-phospho-DNA)-tyrosine intermediate" evidence="10">
    <location>
        <position position="301"/>
    </location>
</feature>
<dbReference type="InterPro" id="IPR003601">
    <property type="entry name" value="Topo_IA_2"/>
</dbReference>
<gene>
    <name evidence="10" type="primary">topA</name>
    <name evidence="13" type="ORF">A2834_02410</name>
</gene>
<dbReference type="InterPro" id="IPR000380">
    <property type="entry name" value="Topo_IA"/>
</dbReference>
<evidence type="ECO:0000256" key="8">
    <source>
        <dbReference type="ARBA" id="ARBA00023125"/>
    </source>
</evidence>
<evidence type="ECO:0000256" key="9">
    <source>
        <dbReference type="ARBA" id="ARBA00023235"/>
    </source>
</evidence>
<dbReference type="SMART" id="SM00437">
    <property type="entry name" value="TOP1Ac"/>
    <property type="match status" value="1"/>
</dbReference>
<evidence type="ECO:0000313" key="13">
    <source>
        <dbReference type="EMBL" id="OGF62911.1"/>
    </source>
</evidence>
<dbReference type="CDD" id="cd00186">
    <property type="entry name" value="TOP1Ac"/>
    <property type="match status" value="1"/>
</dbReference>
<dbReference type="Gene3D" id="1.10.290.10">
    <property type="entry name" value="Topoisomerase I, domain 4"/>
    <property type="match status" value="1"/>
</dbReference>
<dbReference type="InterPro" id="IPR028612">
    <property type="entry name" value="Topoisom_1_IA"/>
</dbReference>
<feature type="region of interest" description="Interaction with DNA" evidence="10">
    <location>
        <begin position="170"/>
        <end position="175"/>
    </location>
</feature>
<dbReference type="InterPro" id="IPR006171">
    <property type="entry name" value="TOPRIM_dom"/>
</dbReference>
<dbReference type="Proteomes" id="UP000179251">
    <property type="component" value="Unassembled WGS sequence"/>
</dbReference>
<dbReference type="PANTHER" id="PTHR42785:SF1">
    <property type="entry name" value="DNA TOPOISOMERASE"/>
    <property type="match status" value="1"/>
</dbReference>
<dbReference type="Gene3D" id="3.30.65.10">
    <property type="entry name" value="Bacterial Topoisomerase I, domain 1"/>
    <property type="match status" value="2"/>
</dbReference>
<dbReference type="InterPro" id="IPR034149">
    <property type="entry name" value="TOPRIM_TopoI"/>
</dbReference>
<dbReference type="InterPro" id="IPR023406">
    <property type="entry name" value="Topo_IA_AS"/>
</dbReference>
<dbReference type="EMBL" id="MFHD01000010">
    <property type="protein sequence ID" value="OGF62911.1"/>
    <property type="molecule type" value="Genomic_DNA"/>
</dbReference>
<dbReference type="InterPro" id="IPR013824">
    <property type="entry name" value="Topo_IA_cen_sub1"/>
</dbReference>
<dbReference type="PANTHER" id="PTHR42785">
    <property type="entry name" value="DNA TOPOISOMERASE, TYPE IA, CORE"/>
    <property type="match status" value="1"/>
</dbReference>
<sequence length="751" mass="85030">MKLIIVESPTKAKTISRFLGKDSATADKFVIESSYGHVRDLPKSQLGVDVEHNFQPKYIIPLKARKNVSALKQKAAKAEKIILATDEDREGEAIAWHLISALDLKDRPGDNIERIVFHEITERAIKDALKNPREIDMHLVDAQQARRILDRLVGYKLSPFLWKKIRSGLSAGRVQSVAVRLIVEREREIQKFTAQEYWSVETELTKKSEDKKFKARLIKIGDEAIGRLAIKNADEAKKITDELAGAEYKVVEVVKKEVRRAPAPPFTTSTLQQESAKKLGFSAKQTMILAQRLYETGVITYMRTDSLNIAQVALIQTQEVIKNNFGKEYCLDQPRFYQNKSKGAQEAHEAIRPTDLSRLPESLRKLDVGQLKLYNLIWKRTLACQMQAAILDQTAVDISASQRYAFRANGQVIKFDGFIKVYTETKEEGEKAEDSDYEEGRLPELSAGEALDFVNLIKSQHFTEPPPRYTDASLIKTLESYGVGRPSTYAPTLATIQDRGYVEKEDKKYKPTEIGFSVNDMLVENFPEVIDINFTSHIEEEFDQIAEGKMGWTPVIQEFYAPFSKNLKEKMESVEQLTEESDTPCPHCGKMMLVKFGRFGKFLACPDPESKITLPMPEEAAKIKQLQEKTAGELCPICGKPMEVKRGRFGYFLGCVDYPKCKGITKIQNKTGFKCPNCRQAGLTPIGDIVEKKSRGRGRVFYACSRFPDCAFLMGKKPESQADLDEALAQWKLKPPKNKKWQAKKKAPEEA</sequence>
<dbReference type="InterPro" id="IPR005733">
    <property type="entry name" value="TopoI_bac-type"/>
</dbReference>
<dbReference type="PROSITE" id="PS52039">
    <property type="entry name" value="TOPO_IA_2"/>
    <property type="match status" value="1"/>
</dbReference>
<evidence type="ECO:0000256" key="1">
    <source>
        <dbReference type="ARBA" id="ARBA00000213"/>
    </source>
</evidence>
<dbReference type="Pfam" id="PF01751">
    <property type="entry name" value="Toprim"/>
    <property type="match status" value="1"/>
</dbReference>
<dbReference type="SMART" id="SM00493">
    <property type="entry name" value="TOPRIM"/>
    <property type="match status" value="1"/>
</dbReference>
<proteinExistence type="inferred from homology"/>
<dbReference type="GO" id="GO:0006265">
    <property type="term" value="P:DNA topological change"/>
    <property type="evidence" value="ECO:0007669"/>
    <property type="project" value="UniProtKB-UniRule"/>
</dbReference>
<reference evidence="13 14" key="1">
    <citation type="journal article" date="2016" name="Nat. Commun.">
        <title>Thousands of microbial genomes shed light on interconnected biogeochemical processes in an aquifer system.</title>
        <authorList>
            <person name="Anantharaman K."/>
            <person name="Brown C.T."/>
            <person name="Hug L.A."/>
            <person name="Sharon I."/>
            <person name="Castelle C.J."/>
            <person name="Probst A.J."/>
            <person name="Thomas B.C."/>
            <person name="Singh A."/>
            <person name="Wilkins M.J."/>
            <person name="Karaoz U."/>
            <person name="Brodie E.L."/>
            <person name="Williams K.H."/>
            <person name="Hubbard S.S."/>
            <person name="Banfield J.F."/>
        </authorList>
    </citation>
    <scope>NUCLEOTIDE SEQUENCE [LARGE SCALE GENOMIC DNA]</scope>
</reference>
<dbReference type="GO" id="GO:0003917">
    <property type="term" value="F:DNA topoisomerase type I (single strand cut, ATP-independent) activity"/>
    <property type="evidence" value="ECO:0007669"/>
    <property type="project" value="UniProtKB-UniRule"/>
</dbReference>
<keyword evidence="4" id="KW-0863">Zinc-finger</keyword>
<keyword evidence="5" id="KW-0862">Zinc</keyword>
<keyword evidence="6" id="KW-0460">Magnesium</keyword>
<evidence type="ECO:0000256" key="5">
    <source>
        <dbReference type="ARBA" id="ARBA00022833"/>
    </source>
</evidence>
<dbReference type="InterPro" id="IPR013497">
    <property type="entry name" value="Topo_IA_cen"/>
</dbReference>
<feature type="site" description="Interaction with DNA" evidence="10">
    <location>
        <position position="162"/>
    </location>
</feature>
<feature type="domain" description="Toprim" evidence="11">
    <location>
        <begin position="1"/>
        <end position="120"/>
    </location>
</feature>
<name>A0A1F5VIZ4_9BACT</name>
<dbReference type="SMART" id="SM00436">
    <property type="entry name" value="TOP1Bc"/>
    <property type="match status" value="1"/>
</dbReference>
<evidence type="ECO:0000259" key="12">
    <source>
        <dbReference type="PROSITE" id="PS52039"/>
    </source>
</evidence>
<organism evidence="13 14">
    <name type="scientific">Candidatus Giovannonibacteria bacterium RIFCSPHIGHO2_01_FULL_45_23</name>
    <dbReference type="NCBI Taxonomy" id="1798325"/>
    <lineage>
        <taxon>Bacteria</taxon>
        <taxon>Candidatus Giovannoniibacteriota</taxon>
    </lineage>
</organism>
<dbReference type="CDD" id="cd03363">
    <property type="entry name" value="TOPRIM_TopoIA_TopoI"/>
    <property type="match status" value="1"/>
</dbReference>
<evidence type="ECO:0000256" key="4">
    <source>
        <dbReference type="ARBA" id="ARBA00022771"/>
    </source>
</evidence>
<dbReference type="EC" id="5.6.2.1" evidence="10"/>
<dbReference type="Gene3D" id="2.70.20.10">
    <property type="entry name" value="Topoisomerase I, domain 3"/>
    <property type="match status" value="1"/>
</dbReference>
<keyword evidence="7 10" id="KW-0799">Topoisomerase</keyword>
<dbReference type="NCBIfam" id="TIGR01051">
    <property type="entry name" value="topA_bact"/>
    <property type="match status" value="1"/>
</dbReference>
<protein>
    <recommendedName>
        <fullName evidence="10">DNA topoisomerase 1</fullName>
        <ecNumber evidence="10">5.6.2.1</ecNumber>
    </recommendedName>
    <alternativeName>
        <fullName evidence="10">DNA topoisomerase I</fullName>
    </alternativeName>
</protein>
<evidence type="ECO:0000259" key="11">
    <source>
        <dbReference type="PROSITE" id="PS50880"/>
    </source>
</evidence>
<comment type="similarity">
    <text evidence="2 10">Belongs to the type IA topoisomerase family.</text>
</comment>
<dbReference type="Pfam" id="PF01131">
    <property type="entry name" value="Topoisom_bac"/>
    <property type="match status" value="1"/>
</dbReference>
<keyword evidence="3" id="KW-0479">Metal-binding</keyword>
<feature type="site" description="Interaction with DNA" evidence="10">
    <location>
        <position position="37"/>
    </location>
</feature>